<dbReference type="EMBL" id="QZEW01000026">
    <property type="protein sequence ID" value="RJL18231.1"/>
    <property type="molecule type" value="Genomic_DNA"/>
</dbReference>
<organism evidence="1 2">
    <name type="scientific">Paracoccus siganidrum</name>
    <dbReference type="NCBI Taxonomy" id="1276757"/>
    <lineage>
        <taxon>Bacteria</taxon>
        <taxon>Pseudomonadati</taxon>
        <taxon>Pseudomonadota</taxon>
        <taxon>Alphaproteobacteria</taxon>
        <taxon>Rhodobacterales</taxon>
        <taxon>Paracoccaceae</taxon>
        <taxon>Paracoccus</taxon>
    </lineage>
</organism>
<protein>
    <submittedName>
        <fullName evidence="1">Uncharacterized protein</fullName>
    </submittedName>
</protein>
<name>A0A419A8B6_9RHOB</name>
<gene>
    <name evidence="1" type="ORF">D3P05_07775</name>
</gene>
<evidence type="ECO:0000313" key="2">
    <source>
        <dbReference type="Proteomes" id="UP000283587"/>
    </source>
</evidence>
<dbReference type="AlphaFoldDB" id="A0A419A8B6"/>
<keyword evidence="2" id="KW-1185">Reference proteome</keyword>
<proteinExistence type="predicted"/>
<dbReference type="RefSeq" id="WP_119897609.1">
    <property type="nucleotide sequence ID" value="NZ_QNRC01000013.1"/>
</dbReference>
<comment type="caution">
    <text evidence="1">The sequence shown here is derived from an EMBL/GenBank/DDBJ whole genome shotgun (WGS) entry which is preliminary data.</text>
</comment>
<accession>A0A419A8B6</accession>
<dbReference type="Proteomes" id="UP000283587">
    <property type="component" value="Unassembled WGS sequence"/>
</dbReference>
<dbReference type="OrthoDB" id="7775723at2"/>
<evidence type="ECO:0000313" key="1">
    <source>
        <dbReference type="EMBL" id="RJL18231.1"/>
    </source>
</evidence>
<reference evidence="2" key="1">
    <citation type="submission" date="2018-09" db="EMBL/GenBank/DDBJ databases">
        <title>Paracoccus onubensis nov. sp. a moderate halophilic bacterium isolated from Gruta de las Maravillas (Aracena, Spain).</title>
        <authorList>
            <person name="Jurado V."/>
            <person name="Gutierrez-Patricio S."/>
            <person name="Gonzalez-Pimentel J.L."/>
            <person name="Miller A.Z."/>
            <person name="Laiz L."/>
            <person name="Saiz-Jimenez C."/>
        </authorList>
    </citation>
    <scope>NUCLEOTIDE SEQUENCE [LARGE SCALE GENOMIC DNA]</scope>
    <source>
        <strain evidence="2">DSM 26381</strain>
    </source>
</reference>
<sequence>MTGSTTYRGIQIVAADLPSGPFSWIDDESDMGGTAATLDEARRQIGRYLGPRGGAEPCPECCGHAALDWAHLSIERCPWCSPEEEEAA</sequence>